<gene>
    <name evidence="1" type="ORF">EGYM00163_LOCUS26933</name>
    <name evidence="2" type="ORF">EGYM00163_LOCUS26934</name>
</gene>
<proteinExistence type="predicted"/>
<name>A0A6T2BEY8_9EUGL</name>
<protein>
    <submittedName>
        <fullName evidence="1">Uncharacterized protein</fullName>
    </submittedName>
</protein>
<organism evidence="1">
    <name type="scientific">Eutreptiella gymnastica</name>
    <dbReference type="NCBI Taxonomy" id="73025"/>
    <lineage>
        <taxon>Eukaryota</taxon>
        <taxon>Discoba</taxon>
        <taxon>Euglenozoa</taxon>
        <taxon>Euglenida</taxon>
        <taxon>Spirocuta</taxon>
        <taxon>Euglenophyceae</taxon>
        <taxon>Eutreptiales</taxon>
        <taxon>Eutreptiaceae</taxon>
        <taxon>Eutreptiella</taxon>
    </lineage>
</organism>
<evidence type="ECO:0000313" key="2">
    <source>
        <dbReference type="EMBL" id="CAE0815776.1"/>
    </source>
</evidence>
<dbReference type="EMBL" id="HBJA01076779">
    <property type="protein sequence ID" value="CAE0815776.1"/>
    <property type="molecule type" value="Transcribed_RNA"/>
</dbReference>
<evidence type="ECO:0000313" key="1">
    <source>
        <dbReference type="EMBL" id="CAE0815775.1"/>
    </source>
</evidence>
<dbReference type="AlphaFoldDB" id="A0A6T2BEY8"/>
<accession>A0A6T2BEY8</accession>
<sequence>MPSTFFILDPQRVLLHGAHRTSGCASSTLLACGHQATVSLRFKSCGCAVQPGLERRMLEFCRARGAWEAPTQLHILMPNIVATTRNMYDHQLNSLIPLSNMQSGPNRYETYTPVSCTCLGTVGLTTNGDCTIRDSH</sequence>
<reference evidence="1" key="1">
    <citation type="submission" date="2021-01" db="EMBL/GenBank/DDBJ databases">
        <authorList>
            <person name="Corre E."/>
            <person name="Pelletier E."/>
            <person name="Niang G."/>
            <person name="Scheremetjew M."/>
            <person name="Finn R."/>
            <person name="Kale V."/>
            <person name="Holt S."/>
            <person name="Cochrane G."/>
            <person name="Meng A."/>
            <person name="Brown T."/>
            <person name="Cohen L."/>
        </authorList>
    </citation>
    <scope>NUCLEOTIDE SEQUENCE</scope>
    <source>
        <strain evidence="1">CCMP1594</strain>
    </source>
</reference>
<dbReference type="EMBL" id="HBJA01076778">
    <property type="protein sequence ID" value="CAE0815775.1"/>
    <property type="molecule type" value="Transcribed_RNA"/>
</dbReference>